<organism evidence="3 4">
    <name type="scientific">Perkinsus olseni</name>
    <name type="common">Perkinsus atlanticus</name>
    <dbReference type="NCBI Taxonomy" id="32597"/>
    <lineage>
        <taxon>Eukaryota</taxon>
        <taxon>Sar</taxon>
        <taxon>Alveolata</taxon>
        <taxon>Perkinsozoa</taxon>
        <taxon>Perkinsea</taxon>
        <taxon>Perkinsida</taxon>
        <taxon>Perkinsidae</taxon>
        <taxon>Perkinsus</taxon>
    </lineage>
</organism>
<reference evidence="3 4" key="1">
    <citation type="submission" date="2020-04" db="EMBL/GenBank/DDBJ databases">
        <title>Perkinsus olseni comparative genomics.</title>
        <authorList>
            <person name="Bogema D.R."/>
        </authorList>
    </citation>
    <scope>NUCLEOTIDE SEQUENCE [LARGE SCALE GENOMIC DNA]</scope>
    <source>
        <strain evidence="3">00978-12</strain>
    </source>
</reference>
<feature type="compositionally biased region" description="Pro residues" evidence="1">
    <location>
        <begin position="270"/>
        <end position="283"/>
    </location>
</feature>
<sequence length="521" mass="56994">MTAIIYTISSVLLFLLCRMVEATGIAKPSGFYAPNCLLPSYPRMKLQFTGDKVSYEIQLPHHSLKSRSFPFVMVDTSLVRVAVDDGSLDYWERSVPGAFSREGYTMFGYDPYQNRVSGVSTGEAYELVPISDPGKPCSLRVLPDAMTEPHGKYFGKAKLGGTGLYGSYELSVTMEFEDIDGGRRIDYHFTLAGSEYSLLVKPTLLMQTSSLIQVELLELDVSGIQSFFPGLSKDFFYKNLGYDSEKDIVTLVLDSSKHITLVNEASSIPTTPPSPTPTTPPSLTPTSRKPLGHYTRGSPPTSVQLKFLPDGRLVFETPANRAQAGEIKYSPYHATVWVSSSLVRVLVNDAEARLWANTAPAGDHFKAESFNLLGYDPENDIITMIGRDGAYEFSADHNQNSTITKPSGVYKGQNGALSVSMRFSQSGGSSLVYYDIQLGQRYAPGSRQITFTRGSPFVMLSSSIIDVDLSTSGLSDIHFSLPGLSTDYYYTTLGYDSATNVVTFVLGNSQGIALVHQPSDS</sequence>
<comment type="caution">
    <text evidence="3">The sequence shown here is derived from an EMBL/GenBank/DDBJ whole genome shotgun (WGS) entry which is preliminary data.</text>
</comment>
<gene>
    <name evidence="3" type="ORF">FOZ60_011598</name>
</gene>
<evidence type="ECO:0000313" key="4">
    <source>
        <dbReference type="Proteomes" id="UP000541610"/>
    </source>
</evidence>
<keyword evidence="2" id="KW-0732">Signal</keyword>
<dbReference type="EMBL" id="JABANP010000489">
    <property type="protein sequence ID" value="KAF4681741.1"/>
    <property type="molecule type" value="Genomic_DNA"/>
</dbReference>
<evidence type="ECO:0000313" key="3">
    <source>
        <dbReference type="EMBL" id="KAF4681741.1"/>
    </source>
</evidence>
<proteinExistence type="predicted"/>
<feature type="region of interest" description="Disordered" evidence="1">
    <location>
        <begin position="264"/>
        <end position="299"/>
    </location>
</feature>
<dbReference type="AlphaFoldDB" id="A0A7J6NFG0"/>
<evidence type="ECO:0000256" key="1">
    <source>
        <dbReference type="SAM" id="MobiDB-lite"/>
    </source>
</evidence>
<evidence type="ECO:0000256" key="2">
    <source>
        <dbReference type="SAM" id="SignalP"/>
    </source>
</evidence>
<dbReference type="Proteomes" id="UP000541610">
    <property type="component" value="Unassembled WGS sequence"/>
</dbReference>
<name>A0A7J6NFG0_PEROL</name>
<dbReference type="OrthoDB" id="10371313at2759"/>
<protein>
    <submittedName>
        <fullName evidence="3">Uncharacterized protein</fullName>
    </submittedName>
</protein>
<feature type="signal peptide" evidence="2">
    <location>
        <begin position="1"/>
        <end position="22"/>
    </location>
</feature>
<feature type="chain" id="PRO_5029849577" evidence="2">
    <location>
        <begin position="23"/>
        <end position="521"/>
    </location>
</feature>
<accession>A0A7J6NFG0</accession>